<comment type="caution">
    <text evidence="1">The sequence shown here is derived from an EMBL/GenBank/DDBJ whole genome shotgun (WGS) entry which is preliminary data.</text>
</comment>
<accession>A0A9W4IWD5</accession>
<evidence type="ECO:0000313" key="1">
    <source>
        <dbReference type="EMBL" id="CAG8353613.1"/>
    </source>
</evidence>
<organism evidence="1 2">
    <name type="scientific">Penicillium salamii</name>
    <dbReference type="NCBI Taxonomy" id="1612424"/>
    <lineage>
        <taxon>Eukaryota</taxon>
        <taxon>Fungi</taxon>
        <taxon>Dikarya</taxon>
        <taxon>Ascomycota</taxon>
        <taxon>Pezizomycotina</taxon>
        <taxon>Eurotiomycetes</taxon>
        <taxon>Eurotiomycetidae</taxon>
        <taxon>Eurotiales</taxon>
        <taxon>Aspergillaceae</taxon>
        <taxon>Penicillium</taxon>
    </lineage>
</organism>
<dbReference type="AlphaFoldDB" id="A0A9W4IWD5"/>
<sequence>MKSESKHKKLAIFGGLSGCIEGATRVSANWMRWQIVRGKRLLLWETNPDVLSRWAQSVIETEILLREVTQQESFVKECIQIVNANSDPVAKAIMPDMVEELINLDHEYDRLERTYETIVDGCPTGPIKSGYLWIRSQSDWYLRSEWLRQDCINRGGCCGRSCGCCEVPPDPRRRKGWGHCTAKCACCKSVRDFQANERDKRLLQPKYDLTAFPWSHYSRQMFRAYIWSPDCD</sequence>
<dbReference type="EMBL" id="CAJVPA010000111">
    <property type="protein sequence ID" value="CAG8353613.1"/>
    <property type="molecule type" value="Genomic_DNA"/>
</dbReference>
<protein>
    <submittedName>
        <fullName evidence="1">Uncharacterized protein</fullName>
    </submittedName>
</protein>
<gene>
    <name evidence="1" type="ORF">PSALAMII_LOCUS3342</name>
</gene>
<dbReference type="OrthoDB" id="4440408at2759"/>
<name>A0A9W4IWD5_9EURO</name>
<reference evidence="1" key="1">
    <citation type="submission" date="2021-07" db="EMBL/GenBank/DDBJ databases">
        <authorList>
            <person name="Branca A.L. A."/>
        </authorList>
    </citation>
    <scope>NUCLEOTIDE SEQUENCE</scope>
</reference>
<evidence type="ECO:0000313" key="2">
    <source>
        <dbReference type="Proteomes" id="UP001152646"/>
    </source>
</evidence>
<proteinExistence type="predicted"/>
<dbReference type="Proteomes" id="UP001152646">
    <property type="component" value="Unassembled WGS sequence"/>
</dbReference>